<comment type="similarity">
    <text evidence="1">Belongs to the transglycosylase Slt family.</text>
</comment>
<name>A0A6M9PXK9_9BURK</name>
<feature type="signal peptide" evidence="3">
    <location>
        <begin position="1"/>
        <end position="20"/>
    </location>
</feature>
<dbReference type="KEGG" id="ptrp:DCO17_04905"/>
<keyword evidence="6" id="KW-1185">Reference proteome</keyword>
<dbReference type="AlphaFoldDB" id="A0A6M9PXK9"/>
<accession>A0A6M9PXK9</accession>
<dbReference type="InterPro" id="IPR023346">
    <property type="entry name" value="Lysozyme-like_dom_sf"/>
</dbReference>
<dbReference type="Proteomes" id="UP000503312">
    <property type="component" value="Chromosome"/>
</dbReference>
<feature type="compositionally biased region" description="Low complexity" evidence="2">
    <location>
        <begin position="405"/>
        <end position="419"/>
    </location>
</feature>
<protein>
    <submittedName>
        <fullName evidence="5">Lytic transglycosylase</fullName>
    </submittedName>
</protein>
<organism evidence="5 6">
    <name type="scientific">Polynucleobacter tropicus</name>
    <dbReference type="NCBI Taxonomy" id="1743174"/>
    <lineage>
        <taxon>Bacteria</taxon>
        <taxon>Pseudomonadati</taxon>
        <taxon>Pseudomonadota</taxon>
        <taxon>Betaproteobacteria</taxon>
        <taxon>Burkholderiales</taxon>
        <taxon>Burkholderiaceae</taxon>
        <taxon>Polynucleobacter</taxon>
    </lineage>
</organism>
<dbReference type="RefSeq" id="WP_173955671.1">
    <property type="nucleotide sequence ID" value="NZ_CP028942.1"/>
</dbReference>
<feature type="compositionally biased region" description="Polar residues" evidence="2">
    <location>
        <begin position="424"/>
        <end position="457"/>
    </location>
</feature>
<feature type="region of interest" description="Disordered" evidence="2">
    <location>
        <begin position="391"/>
        <end position="468"/>
    </location>
</feature>
<evidence type="ECO:0000256" key="2">
    <source>
        <dbReference type="SAM" id="MobiDB-lite"/>
    </source>
</evidence>
<dbReference type="InterPro" id="IPR008258">
    <property type="entry name" value="Transglycosylase_SLT_dom_1"/>
</dbReference>
<feature type="domain" description="Transglycosylase SLT" evidence="4">
    <location>
        <begin position="107"/>
        <end position="207"/>
    </location>
</feature>
<reference evidence="5 6" key="1">
    <citation type="submission" date="2018-04" db="EMBL/GenBank/DDBJ databases">
        <title>Polynucleobacter sp. UH21B genome.</title>
        <authorList>
            <person name="Hahn M.W."/>
        </authorList>
    </citation>
    <scope>NUCLEOTIDE SEQUENCE [LARGE SCALE GENOMIC DNA]</scope>
    <source>
        <strain evidence="5 6">MWH-UH21B</strain>
    </source>
</reference>
<dbReference type="Gene3D" id="3.10.350.10">
    <property type="entry name" value="LysM domain"/>
    <property type="match status" value="1"/>
</dbReference>
<dbReference type="SUPFAM" id="SSF53955">
    <property type="entry name" value="Lysozyme-like"/>
    <property type="match status" value="1"/>
</dbReference>
<dbReference type="InterPro" id="IPR036779">
    <property type="entry name" value="LysM_dom_sf"/>
</dbReference>
<dbReference type="Pfam" id="PF01464">
    <property type="entry name" value="SLT"/>
    <property type="match status" value="1"/>
</dbReference>
<sequence>MRLLYVAIATIALLSGCASTGDWSSDTPTKVDSRKATRVNLQTQSVSKVYAPSDNLWLRIRDGFQMAPMNSPLEIEQVRWLSARPDYVHRSMERSSRYLFYIVQEVNARNMPTEIALLPFVESAFVTNAKSSAKAVGLWQFMPATGKDFQLTQNVFRDERRDVLQSTDAALDYLQRLNNQFGSWELALAAYNWGAGNVLKAQKRNQAAGLPTNYESLTMPRETRMYVPKLMAYRQIVLDPEAYGIVLPQLENHPYFVAIDVDNDIDVALVIKLAEIPEDEFHSLNPSFNKPVILSNANQQILLPFGHAEIFQSNLKKFNKPLSTWTAVKVSKTESVDQVAKGLGVDADSLRLVNGIPRGMRIKAGSTIIIPKTNGRTGDVSSAMADNASLSLEKPPSAVPKCPKPAKGAKGSKPAKCGPGTPGKGNSSGKSTASQHKSASTGLAKSAKNASSPSLKANSAAKGVNKNQ</sequence>
<dbReference type="CDD" id="cd16894">
    <property type="entry name" value="MltD-like"/>
    <property type="match status" value="1"/>
</dbReference>
<evidence type="ECO:0000313" key="5">
    <source>
        <dbReference type="EMBL" id="QKM64632.1"/>
    </source>
</evidence>
<dbReference type="Gene3D" id="1.10.530.10">
    <property type="match status" value="1"/>
</dbReference>
<keyword evidence="3" id="KW-0732">Signal</keyword>
<dbReference type="EMBL" id="CP028942">
    <property type="protein sequence ID" value="QKM64632.1"/>
    <property type="molecule type" value="Genomic_DNA"/>
</dbReference>
<dbReference type="PROSITE" id="PS51257">
    <property type="entry name" value="PROKAR_LIPOPROTEIN"/>
    <property type="match status" value="1"/>
</dbReference>
<evidence type="ECO:0000259" key="4">
    <source>
        <dbReference type="Pfam" id="PF01464"/>
    </source>
</evidence>
<evidence type="ECO:0000256" key="3">
    <source>
        <dbReference type="SAM" id="SignalP"/>
    </source>
</evidence>
<gene>
    <name evidence="5" type="ORF">DCO17_04905</name>
</gene>
<feature type="chain" id="PRO_5026740451" evidence="3">
    <location>
        <begin position="21"/>
        <end position="468"/>
    </location>
</feature>
<dbReference type="PANTHER" id="PTHR37423">
    <property type="entry name" value="SOLUBLE LYTIC MUREIN TRANSGLYCOSYLASE-RELATED"/>
    <property type="match status" value="1"/>
</dbReference>
<evidence type="ECO:0000256" key="1">
    <source>
        <dbReference type="ARBA" id="ARBA00007734"/>
    </source>
</evidence>
<dbReference type="PANTHER" id="PTHR37423:SF2">
    <property type="entry name" value="MEMBRANE-BOUND LYTIC MUREIN TRANSGLYCOSYLASE C"/>
    <property type="match status" value="1"/>
</dbReference>
<evidence type="ECO:0000313" key="6">
    <source>
        <dbReference type="Proteomes" id="UP000503312"/>
    </source>
</evidence>
<proteinExistence type="inferred from homology"/>